<accession>A0A1D7U7X3</accession>
<proteinExistence type="predicted"/>
<dbReference type="Proteomes" id="UP000094969">
    <property type="component" value="Chromosome"/>
</dbReference>
<gene>
    <name evidence="1" type="ORF">BHK69_26185</name>
</gene>
<dbReference type="OrthoDB" id="5195437at2"/>
<dbReference type="AlphaFoldDB" id="A0A1D7U7X3"/>
<name>A0A1D7U7X3_9HYPH</name>
<evidence type="ECO:0000313" key="2">
    <source>
        <dbReference type="Proteomes" id="UP000094969"/>
    </source>
</evidence>
<dbReference type="EMBL" id="CP017147">
    <property type="protein sequence ID" value="AOO83466.1"/>
    <property type="molecule type" value="Genomic_DNA"/>
</dbReference>
<dbReference type="STRING" id="1526658.BHK69_26185"/>
<evidence type="ECO:0000313" key="1">
    <source>
        <dbReference type="EMBL" id="AOO83466.1"/>
    </source>
</evidence>
<dbReference type="KEGG" id="bvv:BHK69_26185"/>
<sequence length="86" mass="9804">MSGRIDPSWLVFDSVENAEHDRCVDCFSRPDGSLGFEEFRRDVEDGGAWTPVQHYSGLSYKTKDEALLAARKAVVWLAEALERRTR</sequence>
<reference evidence="1 2" key="1">
    <citation type="journal article" date="2015" name="Antonie Van Leeuwenhoek">
        <title>Bosea vaviloviae sp. nov., a new species of slow-growing rhizobia isolated from nodules of the relict species Vavilovia formosa (Stev.) Fed.</title>
        <authorList>
            <person name="Safronova V.I."/>
            <person name="Kuznetsova I.G."/>
            <person name="Sazanova A.L."/>
            <person name="Kimeklis A.K."/>
            <person name="Belimov A.A."/>
            <person name="Andronov E.E."/>
            <person name="Pinaev A.G."/>
            <person name="Chizhevskaya E.P."/>
            <person name="Pukhaev A.R."/>
            <person name="Popov K.P."/>
            <person name="Willems A."/>
            <person name="Tikhonovich I.A."/>
        </authorList>
    </citation>
    <scope>NUCLEOTIDE SEQUENCE [LARGE SCALE GENOMIC DNA]</scope>
    <source>
        <strain evidence="1 2">Vaf18</strain>
    </source>
</reference>
<protein>
    <submittedName>
        <fullName evidence="1">Uncharacterized protein</fullName>
    </submittedName>
</protein>
<dbReference type="RefSeq" id="WP_069692666.1">
    <property type="nucleotide sequence ID" value="NZ_CP017147.1"/>
</dbReference>
<organism evidence="1 2">
    <name type="scientific">Bosea vaviloviae</name>
    <dbReference type="NCBI Taxonomy" id="1526658"/>
    <lineage>
        <taxon>Bacteria</taxon>
        <taxon>Pseudomonadati</taxon>
        <taxon>Pseudomonadota</taxon>
        <taxon>Alphaproteobacteria</taxon>
        <taxon>Hyphomicrobiales</taxon>
        <taxon>Boseaceae</taxon>
        <taxon>Bosea</taxon>
    </lineage>
</organism>
<keyword evidence="2" id="KW-1185">Reference proteome</keyword>